<dbReference type="PANTHER" id="PTHR21583:SF8">
    <property type="entry name" value="PROTEIN ELYS"/>
    <property type="match status" value="1"/>
</dbReference>
<evidence type="ECO:0000313" key="5">
    <source>
        <dbReference type="EMBL" id="KAL2728102.1"/>
    </source>
</evidence>
<name>A0ABD2B5X4_VESMC</name>
<feature type="compositionally biased region" description="Polar residues" evidence="3">
    <location>
        <begin position="1767"/>
        <end position="1783"/>
    </location>
</feature>
<proteinExistence type="predicted"/>
<gene>
    <name evidence="5" type="ORF">V1477_017378</name>
</gene>
<keyword evidence="2" id="KW-0539">Nucleus</keyword>
<feature type="compositionally biased region" description="Polar residues" evidence="3">
    <location>
        <begin position="1975"/>
        <end position="1990"/>
    </location>
</feature>
<sequence>MKELEEVNCEIVKVSDLRQLITDRLKNSEDDYGSSVRVQDYDTSNDSLGGFLHGTTYAWMSHGCHLIVFNVRFGENINCCWTFTERITCVSEFPTQPGHLPLLLVGLDNGASRIKDSMGLLCIFDCNTSRVLRAIRTPAGIERICIVSGGAEWEEINDKRVDSIFCDMDGIACVVLRNLQHVMIDLQRSSWDDPNSIAYMDESSPAELDFSVRKNSGSNKNHFFKERHTAYNLLNNSIEKYIDFNRIEFESSPLMPGNLTSMIICSTKIGCLISGCLGRVIIWQNNGSIGWISRPLEENMSITHLSLLEPTDDPRPFCYLWVVYQDESSKIPPILRMYALLFERKYYEKGTNLYFNLEAEPCLRFEFELEKEDKVVSLSPIEREVNPDQTEANIKRGEDNLLLIASNERILLFDLNQWYKEQMPQTIYDCKNPNSILATYSTRFEAQAAGDKLLSTSYIPSTLKEFPINNPCPAEELFYPNSLSFEWAELSTVRLMSWLTRGIQAELLRKMAITGPIILLQPKEIFHKCLSVGLVPFNAELSFSNDENTQRETLLSLCLEQRWTSFLIKCAREWSDGSATFLYPSFLKWGVQRASSIKMIADRLCVPLFDQSDSSIGEAEIKTLRFCSQQLECLSNVVGKLILETDDMIKQRKALKRVSIYLQVLLWFYDVGLLPEIQELDEERQLPLSLSFRIPYPYEKLMSVYSQKRDAIKSNKSYLQEDEGLFIDVLINKECPVLKSQWEREGGDVNISGYYPPPSLQSLLRSYLTDCYQSEINETECKHQITIYLLMDLAMLLHGSYPGVDQLIKYPSAFKMSPSLIKLTQAFWLLDHEDYKGFLDMMTGQLVSDSDVKTWHHKLVLRTLVRNNQQKLALIYLRIRKPPISSTDDQSAIVNLSVQHGLVQSAFHCRPPSHYAQLLTCFFEACKSYNKLGDILHLALEPEEEEIFVKFLQEDNRSEDMKTLYYLQRCRYAELNNKNLLSQFKNNVPKNMLHTSAAMLTAYDATLPAITKQFSSGMTKTTLETDLESKYPRPMSHYKCVNKQQSIYETVIKKAKETSFQSGKCRIPFITAPCASLKANESNINISCVLFPTLAYKNRKKRTLDEIYENEDNETLEETKRRKLSINSNAKDTSSCHNDLNLTFDTPLVKRKSNVSNNKSTCMETPHSILKIRQLIQNSASPNISIATTHMIDTDTPEASLDKHKKINRQIRFSINNPKQNINCDTVNEEETEEYVPKEISIAKSTSEDDTDVFLSPNTSIKSNNETTKILSDDSLSDKSTCYPRPRPSLRRSYLPGRNTTNSSITNLSSTSSKLLNASKDTYAVETNKLSPSSSRLHNSLSATMYSTMILSPSSSFEKSTSFKKSEETDLLDQSTSSAISCNYKNTVSSTPLVKSKVVKLLDDNNEESKTFVRGKEKPTASFKRNERTKISNDNDTTTEKDNDLKEFNEDKCNEDNQHEFRSLFNSFEEELDTADSKVTKECIGNNNKSRNGLQRSSRVINDFDITDDESSNDCNKITLIYESSRSDDDKKVDVDLETDRRTNTISQPILHFSDVSNITEDGSNNSNDVKVYNDKKVTSDNVTVRIDKRNSKQIRQINELKNVEDSSNDSITNELSSQQTITSRDVSEDKVQVTTCTIKLNRVSMECKDTFTYEENISSRVTSERTTRSKRINSSKLKKQTVPVKDTSEDTSQELFDDSEDATTTSVIRKTRSSSLAKDIFSTTTDNKESENVKDKELTRRVTRRAASVQKEITYVPTPILKRTRSASISNSADDTSENSNRNKAKLTGRKVSKVTKDEEEEEVREKKPVRGRLTRSSSTSLIAQFDKKEEEEITDVVQPTRRRGNSVPKESTLKIIQKGKSSNVISDIPEVSSTPLSKKRRNSISSKIIEEITDSPAANTRSRRSSIQSIPEELEISLNSLHEFSETKEPVTNIRTRRATSVDSSSLDVKKRTRGIRKRNIMEDAIIEESTETESQMNLRVTKNTRVQSSKRKRTSSYSENKT</sequence>
<evidence type="ECO:0000313" key="6">
    <source>
        <dbReference type="Proteomes" id="UP001607303"/>
    </source>
</evidence>
<feature type="compositionally biased region" description="Basic residues" evidence="3">
    <location>
        <begin position="1784"/>
        <end position="1795"/>
    </location>
</feature>
<dbReference type="Pfam" id="PF13934">
    <property type="entry name" value="ELYS"/>
    <property type="match status" value="1"/>
</dbReference>
<evidence type="ECO:0000256" key="2">
    <source>
        <dbReference type="ARBA" id="ARBA00023242"/>
    </source>
</evidence>
<comment type="subcellular location">
    <subcellularLocation>
        <location evidence="1">Nucleus</location>
    </subcellularLocation>
</comment>
<comment type="caution">
    <text evidence="5">The sequence shown here is derived from an EMBL/GenBank/DDBJ whole genome shotgun (WGS) entry which is preliminary data.</text>
</comment>
<feature type="region of interest" description="Disordered" evidence="3">
    <location>
        <begin position="1767"/>
        <end position="1853"/>
    </location>
</feature>
<keyword evidence="6" id="KW-1185">Reference proteome</keyword>
<feature type="region of interest" description="Disordered" evidence="3">
    <location>
        <begin position="1659"/>
        <end position="1708"/>
    </location>
</feature>
<dbReference type="EMBL" id="JAYRBN010000100">
    <property type="protein sequence ID" value="KAL2728102.1"/>
    <property type="molecule type" value="Genomic_DNA"/>
</dbReference>
<feature type="region of interest" description="Disordered" evidence="3">
    <location>
        <begin position="1975"/>
        <end position="2005"/>
    </location>
</feature>
<dbReference type="InterPro" id="IPR025151">
    <property type="entry name" value="ELYS_dom"/>
</dbReference>
<evidence type="ECO:0000256" key="3">
    <source>
        <dbReference type="SAM" id="MobiDB-lite"/>
    </source>
</evidence>
<accession>A0ABD2B5X4</accession>
<protein>
    <submittedName>
        <fullName evidence="5">Protein ELYS isoform X2</fullName>
    </submittedName>
</protein>
<feature type="domain" description="ELYS-like" evidence="4">
    <location>
        <begin position="725"/>
        <end position="954"/>
    </location>
</feature>
<evidence type="ECO:0000256" key="1">
    <source>
        <dbReference type="ARBA" id="ARBA00004123"/>
    </source>
</evidence>
<dbReference type="PANTHER" id="PTHR21583">
    <property type="entry name" value="ELYS PROTEIN"/>
    <property type="match status" value="1"/>
</dbReference>
<organism evidence="5 6">
    <name type="scientific">Vespula maculifrons</name>
    <name type="common">Eastern yellow jacket</name>
    <name type="synonym">Wasp</name>
    <dbReference type="NCBI Taxonomy" id="7453"/>
    <lineage>
        <taxon>Eukaryota</taxon>
        <taxon>Metazoa</taxon>
        <taxon>Ecdysozoa</taxon>
        <taxon>Arthropoda</taxon>
        <taxon>Hexapoda</taxon>
        <taxon>Insecta</taxon>
        <taxon>Pterygota</taxon>
        <taxon>Neoptera</taxon>
        <taxon>Endopterygota</taxon>
        <taxon>Hymenoptera</taxon>
        <taxon>Apocrita</taxon>
        <taxon>Aculeata</taxon>
        <taxon>Vespoidea</taxon>
        <taxon>Vespidae</taxon>
        <taxon>Vespinae</taxon>
        <taxon>Vespula</taxon>
    </lineage>
</organism>
<dbReference type="Proteomes" id="UP001607303">
    <property type="component" value="Unassembled WGS sequence"/>
</dbReference>
<feature type="compositionally biased region" description="Acidic residues" evidence="3">
    <location>
        <begin position="1690"/>
        <end position="1702"/>
    </location>
</feature>
<reference evidence="5 6" key="1">
    <citation type="journal article" date="2024" name="Ann. Entomol. Soc. Am.">
        <title>Genomic analyses of the southern and eastern yellowjacket wasps (Hymenoptera: Vespidae) reveal evolutionary signatures of social life.</title>
        <authorList>
            <person name="Catto M.A."/>
            <person name="Caine P.B."/>
            <person name="Orr S.E."/>
            <person name="Hunt B.G."/>
            <person name="Goodisman M.A.D."/>
        </authorList>
    </citation>
    <scope>NUCLEOTIDE SEQUENCE [LARGE SCALE GENOMIC DNA]</scope>
    <source>
        <strain evidence="5">232</strain>
        <tissue evidence="5">Head and thorax</tissue>
    </source>
</reference>
<dbReference type="GO" id="GO:0005634">
    <property type="term" value="C:nucleus"/>
    <property type="evidence" value="ECO:0007669"/>
    <property type="project" value="UniProtKB-SubCell"/>
</dbReference>
<feature type="compositionally biased region" description="Basic residues" evidence="3">
    <location>
        <begin position="1669"/>
        <end position="1680"/>
    </location>
</feature>
<feature type="region of interest" description="Disordered" evidence="3">
    <location>
        <begin position="1272"/>
        <end position="1308"/>
    </location>
</feature>
<feature type="compositionally biased region" description="Low complexity" evidence="3">
    <location>
        <begin position="1291"/>
        <end position="1308"/>
    </location>
</feature>
<evidence type="ECO:0000259" key="4">
    <source>
        <dbReference type="Pfam" id="PF13934"/>
    </source>
</evidence>
<dbReference type="InterPro" id="IPR052620">
    <property type="entry name" value="ELYS/MEL-28_NucAsmblyFactor"/>
</dbReference>
<feature type="region of interest" description="Disordered" evidence="3">
    <location>
        <begin position="1408"/>
        <end position="1444"/>
    </location>
</feature>